<name>A0A542DEU4_AMYCI</name>
<protein>
    <submittedName>
        <fullName evidence="1">Uncharacterized protein</fullName>
    </submittedName>
</protein>
<reference evidence="1 2" key="1">
    <citation type="submission" date="2019-06" db="EMBL/GenBank/DDBJ databases">
        <title>Sequencing the genomes of 1000 actinobacteria strains.</title>
        <authorList>
            <person name="Klenk H.-P."/>
        </authorList>
    </citation>
    <scope>NUCLEOTIDE SEQUENCE [LARGE SCALE GENOMIC DNA]</scope>
    <source>
        <strain evidence="1 2">DSM 45679</strain>
    </source>
</reference>
<dbReference type="EMBL" id="VFML01000001">
    <property type="protein sequence ID" value="TQJ01574.1"/>
    <property type="molecule type" value="Genomic_DNA"/>
</dbReference>
<sequence>MAALRVALRQSPVVMCAPRGEHHLGRRLHSR</sequence>
<proteinExistence type="predicted"/>
<accession>A0A542DEU4</accession>
<dbReference type="Proteomes" id="UP000320876">
    <property type="component" value="Unassembled WGS sequence"/>
</dbReference>
<comment type="caution">
    <text evidence="1">The sequence shown here is derived from an EMBL/GenBank/DDBJ whole genome shotgun (WGS) entry which is preliminary data.</text>
</comment>
<evidence type="ECO:0000313" key="2">
    <source>
        <dbReference type="Proteomes" id="UP000320876"/>
    </source>
</evidence>
<evidence type="ECO:0000313" key="1">
    <source>
        <dbReference type="EMBL" id="TQJ01574.1"/>
    </source>
</evidence>
<keyword evidence="2" id="KW-1185">Reference proteome</keyword>
<dbReference type="AlphaFoldDB" id="A0A542DEU4"/>
<gene>
    <name evidence="1" type="ORF">FB471_1263</name>
</gene>
<organism evidence="1 2">
    <name type="scientific">Amycolatopsis cihanbeyliensis</name>
    <dbReference type="NCBI Taxonomy" id="1128664"/>
    <lineage>
        <taxon>Bacteria</taxon>
        <taxon>Bacillati</taxon>
        <taxon>Actinomycetota</taxon>
        <taxon>Actinomycetes</taxon>
        <taxon>Pseudonocardiales</taxon>
        <taxon>Pseudonocardiaceae</taxon>
        <taxon>Amycolatopsis</taxon>
    </lineage>
</organism>